<dbReference type="SMART" id="SM00219">
    <property type="entry name" value="TyrKc"/>
    <property type="match status" value="1"/>
</dbReference>
<comment type="caution">
    <text evidence="8">The sequence shown here is derived from an EMBL/GenBank/DDBJ whole genome shotgun (WGS) entry which is preliminary data.</text>
</comment>
<dbReference type="Pfam" id="PF00560">
    <property type="entry name" value="LRR_1"/>
    <property type="match status" value="2"/>
</dbReference>
<keyword evidence="6" id="KW-0472">Membrane</keyword>
<proteinExistence type="predicted"/>
<dbReference type="PANTHER" id="PTHR48007">
    <property type="entry name" value="LEUCINE-RICH REPEAT RECEPTOR-LIKE PROTEIN KINASE PXC1"/>
    <property type="match status" value="1"/>
</dbReference>
<dbReference type="GO" id="GO:0004713">
    <property type="term" value="F:protein tyrosine kinase activity"/>
    <property type="evidence" value="ECO:0007669"/>
    <property type="project" value="InterPro"/>
</dbReference>
<keyword evidence="5" id="KW-1133">Transmembrane helix</keyword>
<name>A0AAV5LQ59_9ROSI</name>
<evidence type="ECO:0000256" key="6">
    <source>
        <dbReference type="ARBA" id="ARBA00023136"/>
    </source>
</evidence>
<gene>
    <name evidence="8" type="ORF">SLEP1_g46577</name>
</gene>
<evidence type="ECO:0000256" key="5">
    <source>
        <dbReference type="ARBA" id="ARBA00022989"/>
    </source>
</evidence>
<dbReference type="InterPro" id="IPR046959">
    <property type="entry name" value="PRK1-6/SRF4-like"/>
</dbReference>
<dbReference type="EMBL" id="BPVZ01000130">
    <property type="protein sequence ID" value="GKV38692.1"/>
    <property type="molecule type" value="Genomic_DNA"/>
</dbReference>
<keyword evidence="3" id="KW-0812">Transmembrane</keyword>
<sequence length="344" mass="39289">MLENLNLSGVINANSLCKLHNLRVLSLPRSLIHGTIPNSIWHCSKLRYLNFSSNNLSGRIPLALIKLENLQSLDISNNHFKHLYRHSLELIALQRRNTLHSKEHAVKLSRQKEILKISQDSPQKMPPTKDVEEVKAEESQSDLVFFVENDQRFRPEDLLEAAADLLGQSICSSLYKVILRDNAAFAVKRVKKLHVSIEEFSRTMRKIGNIKHPDILPLVAYKSTDGEKLLIYQYQSNGSLLNLLESYSEGKRGFPWKLRLSIASGLTFMHQRLDGEEGIPHGNIKLSNILLDDNMEPLISEYGISRFLDPKKKTPFASHSYTAPEKSLKKKETFTALVLSFWCY</sequence>
<keyword evidence="2" id="KW-0433">Leucine-rich repeat</keyword>
<dbReference type="SUPFAM" id="SSF52058">
    <property type="entry name" value="L domain-like"/>
    <property type="match status" value="1"/>
</dbReference>
<dbReference type="Gene3D" id="3.80.10.10">
    <property type="entry name" value="Ribonuclease Inhibitor"/>
    <property type="match status" value="1"/>
</dbReference>
<dbReference type="GO" id="GO:0016020">
    <property type="term" value="C:membrane"/>
    <property type="evidence" value="ECO:0007669"/>
    <property type="project" value="UniProtKB-SubCell"/>
</dbReference>
<dbReference type="GO" id="GO:0005524">
    <property type="term" value="F:ATP binding"/>
    <property type="evidence" value="ECO:0007669"/>
    <property type="project" value="InterPro"/>
</dbReference>
<keyword evidence="4" id="KW-0677">Repeat</keyword>
<accession>A0AAV5LQ59</accession>
<dbReference type="InterPro" id="IPR032675">
    <property type="entry name" value="LRR_dom_sf"/>
</dbReference>
<dbReference type="InterPro" id="IPR000719">
    <property type="entry name" value="Prot_kinase_dom"/>
</dbReference>
<evidence type="ECO:0000259" key="7">
    <source>
        <dbReference type="PROSITE" id="PS50011"/>
    </source>
</evidence>
<dbReference type="PROSITE" id="PS50011">
    <property type="entry name" value="PROTEIN_KINASE_DOM"/>
    <property type="match status" value="1"/>
</dbReference>
<dbReference type="InterPro" id="IPR001611">
    <property type="entry name" value="Leu-rich_rpt"/>
</dbReference>
<evidence type="ECO:0000256" key="3">
    <source>
        <dbReference type="ARBA" id="ARBA00022692"/>
    </source>
</evidence>
<evidence type="ECO:0000256" key="4">
    <source>
        <dbReference type="ARBA" id="ARBA00022737"/>
    </source>
</evidence>
<dbReference type="Pfam" id="PF00069">
    <property type="entry name" value="Pkinase"/>
    <property type="match status" value="1"/>
</dbReference>
<reference evidence="8 9" key="1">
    <citation type="journal article" date="2021" name="Commun. Biol.">
        <title>The genome of Shorea leprosula (Dipterocarpaceae) highlights the ecological relevance of drought in aseasonal tropical rainforests.</title>
        <authorList>
            <person name="Ng K.K.S."/>
            <person name="Kobayashi M.J."/>
            <person name="Fawcett J.A."/>
            <person name="Hatakeyama M."/>
            <person name="Paape T."/>
            <person name="Ng C.H."/>
            <person name="Ang C.C."/>
            <person name="Tnah L.H."/>
            <person name="Lee C.T."/>
            <person name="Nishiyama T."/>
            <person name="Sese J."/>
            <person name="O'Brien M.J."/>
            <person name="Copetti D."/>
            <person name="Mohd Noor M.I."/>
            <person name="Ong R.C."/>
            <person name="Putra M."/>
            <person name="Sireger I.Z."/>
            <person name="Indrioko S."/>
            <person name="Kosugi Y."/>
            <person name="Izuno A."/>
            <person name="Isagi Y."/>
            <person name="Lee S.L."/>
            <person name="Shimizu K.K."/>
        </authorList>
    </citation>
    <scope>NUCLEOTIDE SEQUENCE [LARGE SCALE GENOMIC DNA]</scope>
    <source>
        <strain evidence="8">214</strain>
    </source>
</reference>
<evidence type="ECO:0000313" key="8">
    <source>
        <dbReference type="EMBL" id="GKV38692.1"/>
    </source>
</evidence>
<keyword evidence="9" id="KW-1185">Reference proteome</keyword>
<dbReference type="Gene3D" id="1.10.510.10">
    <property type="entry name" value="Transferase(Phosphotransferase) domain 1"/>
    <property type="match status" value="1"/>
</dbReference>
<dbReference type="SUPFAM" id="SSF56112">
    <property type="entry name" value="Protein kinase-like (PK-like)"/>
    <property type="match status" value="1"/>
</dbReference>
<comment type="subcellular location">
    <subcellularLocation>
        <location evidence="1">Membrane</location>
    </subcellularLocation>
</comment>
<dbReference type="AlphaFoldDB" id="A0AAV5LQ59"/>
<dbReference type="InterPro" id="IPR020635">
    <property type="entry name" value="Tyr_kinase_cat_dom"/>
</dbReference>
<evidence type="ECO:0000256" key="2">
    <source>
        <dbReference type="ARBA" id="ARBA00022614"/>
    </source>
</evidence>
<dbReference type="InterPro" id="IPR011009">
    <property type="entry name" value="Kinase-like_dom_sf"/>
</dbReference>
<protein>
    <recommendedName>
        <fullName evidence="7">Protein kinase domain-containing protein</fullName>
    </recommendedName>
</protein>
<dbReference type="Gene3D" id="3.30.200.20">
    <property type="entry name" value="Phosphorylase Kinase, domain 1"/>
    <property type="match status" value="1"/>
</dbReference>
<evidence type="ECO:0000313" key="9">
    <source>
        <dbReference type="Proteomes" id="UP001054252"/>
    </source>
</evidence>
<feature type="domain" description="Protein kinase" evidence="7">
    <location>
        <begin position="160"/>
        <end position="344"/>
    </location>
</feature>
<dbReference type="Proteomes" id="UP001054252">
    <property type="component" value="Unassembled WGS sequence"/>
</dbReference>
<organism evidence="8 9">
    <name type="scientific">Rubroshorea leprosula</name>
    <dbReference type="NCBI Taxonomy" id="152421"/>
    <lineage>
        <taxon>Eukaryota</taxon>
        <taxon>Viridiplantae</taxon>
        <taxon>Streptophyta</taxon>
        <taxon>Embryophyta</taxon>
        <taxon>Tracheophyta</taxon>
        <taxon>Spermatophyta</taxon>
        <taxon>Magnoliopsida</taxon>
        <taxon>eudicotyledons</taxon>
        <taxon>Gunneridae</taxon>
        <taxon>Pentapetalae</taxon>
        <taxon>rosids</taxon>
        <taxon>malvids</taxon>
        <taxon>Malvales</taxon>
        <taxon>Dipterocarpaceae</taxon>
        <taxon>Rubroshorea</taxon>
    </lineage>
</organism>
<evidence type="ECO:0000256" key="1">
    <source>
        <dbReference type="ARBA" id="ARBA00004370"/>
    </source>
</evidence>
<dbReference type="PANTHER" id="PTHR48007:SF77">
    <property type="entry name" value="PROTEIN KINASE DOMAIN-CONTAINING PROTEIN"/>
    <property type="match status" value="1"/>
</dbReference>